<evidence type="ECO:0000313" key="5">
    <source>
        <dbReference type="Proteomes" id="UP000284706"/>
    </source>
</evidence>
<dbReference type="Proteomes" id="UP000284706">
    <property type="component" value="Unassembled WGS sequence"/>
</dbReference>
<dbReference type="GO" id="GO:0000467">
    <property type="term" value="P:exonucleolytic trimming to generate mature 3'-end of 5.8S rRNA from tricistronic rRNA transcript (SSU-rRNA, 5.8S rRNA, LSU-rRNA)"/>
    <property type="evidence" value="ECO:0007669"/>
    <property type="project" value="InterPro"/>
</dbReference>
<dbReference type="SUPFAM" id="SSF47819">
    <property type="entry name" value="HRDC-like"/>
    <property type="match status" value="1"/>
</dbReference>
<dbReference type="InterPro" id="IPR002121">
    <property type="entry name" value="HRDC_dom"/>
</dbReference>
<dbReference type="InterPro" id="IPR010997">
    <property type="entry name" value="HRDC-like_sf"/>
</dbReference>
<dbReference type="GO" id="GO:0071051">
    <property type="term" value="P:poly(A)-dependent snoRNA 3'-end processing"/>
    <property type="evidence" value="ECO:0007669"/>
    <property type="project" value="TreeGrafter"/>
</dbReference>
<dbReference type="GO" id="GO:0000175">
    <property type="term" value="F:3'-5'-RNA exonuclease activity"/>
    <property type="evidence" value="ECO:0007669"/>
    <property type="project" value="InterPro"/>
</dbReference>
<proteinExistence type="predicted"/>
<dbReference type="GO" id="GO:0071044">
    <property type="term" value="P:histone mRNA catabolic process"/>
    <property type="evidence" value="ECO:0007669"/>
    <property type="project" value="TreeGrafter"/>
</dbReference>
<dbReference type="PROSITE" id="PS50967">
    <property type="entry name" value="HRDC"/>
    <property type="match status" value="1"/>
</dbReference>
<dbReference type="GO" id="GO:0000166">
    <property type="term" value="F:nucleotide binding"/>
    <property type="evidence" value="ECO:0007669"/>
    <property type="project" value="InterPro"/>
</dbReference>
<dbReference type="GO" id="GO:0071037">
    <property type="term" value="P:nuclear polyadenylation-dependent snRNA catabolic process"/>
    <property type="evidence" value="ECO:0007669"/>
    <property type="project" value="TreeGrafter"/>
</dbReference>
<feature type="domain" description="HRDC" evidence="3">
    <location>
        <begin position="1"/>
        <end position="80"/>
    </location>
</feature>
<comment type="subcellular location">
    <subcellularLocation>
        <location evidence="1">Nucleus</location>
    </subcellularLocation>
</comment>
<dbReference type="PANTHER" id="PTHR12124:SF47">
    <property type="entry name" value="EXOSOME COMPONENT 10"/>
    <property type="match status" value="1"/>
</dbReference>
<accession>A0A409YJS1</accession>
<dbReference type="GO" id="GO:0005730">
    <property type="term" value="C:nucleolus"/>
    <property type="evidence" value="ECO:0007669"/>
    <property type="project" value="TreeGrafter"/>
</dbReference>
<dbReference type="GO" id="GO:0071039">
    <property type="term" value="P:nuclear polyadenylation-dependent CUT catabolic process"/>
    <property type="evidence" value="ECO:0007669"/>
    <property type="project" value="TreeGrafter"/>
</dbReference>
<dbReference type="InParanoid" id="A0A409YJS1"/>
<dbReference type="InterPro" id="IPR044876">
    <property type="entry name" value="HRDC_dom_sf"/>
</dbReference>
<dbReference type="GO" id="GO:0003727">
    <property type="term" value="F:single-stranded RNA binding"/>
    <property type="evidence" value="ECO:0007669"/>
    <property type="project" value="TreeGrafter"/>
</dbReference>
<dbReference type="PANTHER" id="PTHR12124">
    <property type="entry name" value="POLYMYOSITIS/SCLERODERMA AUTOANTIGEN-RELATED"/>
    <property type="match status" value="1"/>
</dbReference>
<dbReference type="GO" id="GO:0071038">
    <property type="term" value="P:TRAMP-dependent tRNA surveillance pathway"/>
    <property type="evidence" value="ECO:0007669"/>
    <property type="project" value="TreeGrafter"/>
</dbReference>
<dbReference type="Gene3D" id="1.10.150.80">
    <property type="entry name" value="HRDC domain"/>
    <property type="match status" value="1"/>
</dbReference>
<sequence>MQWEVYKSVHWWREKAAREEDESTRYILQNHVLFLVAEQPPSDMAALLALFESSIPPVVKRRAKELLTVIEDAVKRGMAMARVGGSQMELAEDGTAMVESTATTTTTTAVVESRKDVVMLDKEMKDLEKVEVVESVKEVESTSIWGRGIANALSTPQSSLFGVSVSKVATTMSKTPALTASNVASGGPSTSVSTLFGIRTKSVVYMPFPNLSNTAITHAVHPRFEELVAKIDRSLTMTPLFKIVSATAPQPQVVIEEIPSLRLTEVPLKYVQAQLSHAVGLDSNPELFRCALRHCLGDHLHLHYVLIMRKSDIWTSFVESRLKEQYRLKIFALNAILKGVSMKTV</sequence>
<reference evidence="4 5" key="1">
    <citation type="journal article" date="2018" name="Evol. Lett.">
        <title>Horizontal gene cluster transfer increased hallucinogenic mushroom diversity.</title>
        <authorList>
            <person name="Reynolds H.T."/>
            <person name="Vijayakumar V."/>
            <person name="Gluck-Thaler E."/>
            <person name="Korotkin H.B."/>
            <person name="Matheny P.B."/>
            <person name="Slot J.C."/>
        </authorList>
    </citation>
    <scope>NUCLEOTIDE SEQUENCE [LARGE SCALE GENOMIC DNA]</scope>
    <source>
        <strain evidence="4 5">SRW20</strain>
    </source>
</reference>
<dbReference type="GO" id="GO:0071040">
    <property type="term" value="P:nuclear polyadenylation-dependent antisense transcript catabolic process"/>
    <property type="evidence" value="ECO:0007669"/>
    <property type="project" value="TreeGrafter"/>
</dbReference>
<dbReference type="InterPro" id="IPR045092">
    <property type="entry name" value="Rrp6-like"/>
</dbReference>
<evidence type="ECO:0000256" key="1">
    <source>
        <dbReference type="ARBA" id="ARBA00004123"/>
    </source>
</evidence>
<dbReference type="AlphaFoldDB" id="A0A409YJS1"/>
<keyword evidence="2" id="KW-0539">Nucleus</keyword>
<evidence type="ECO:0000259" key="3">
    <source>
        <dbReference type="PROSITE" id="PS50967"/>
    </source>
</evidence>
<evidence type="ECO:0000256" key="2">
    <source>
        <dbReference type="ARBA" id="ARBA00023242"/>
    </source>
</evidence>
<keyword evidence="5" id="KW-1185">Reference proteome</keyword>
<dbReference type="OrthoDB" id="2250022at2759"/>
<dbReference type="GO" id="GO:0071035">
    <property type="term" value="P:nuclear polyadenylation-dependent rRNA catabolic process"/>
    <property type="evidence" value="ECO:0007669"/>
    <property type="project" value="TreeGrafter"/>
</dbReference>
<dbReference type="GO" id="GO:0071036">
    <property type="term" value="P:nuclear polyadenylation-dependent snoRNA catabolic process"/>
    <property type="evidence" value="ECO:0007669"/>
    <property type="project" value="TreeGrafter"/>
</dbReference>
<name>A0A409YJS1_9AGAR</name>
<gene>
    <name evidence="4" type="ORF">CVT26_008077</name>
</gene>
<dbReference type="EMBL" id="NHYE01000761">
    <property type="protein sequence ID" value="PPR03245.1"/>
    <property type="molecule type" value="Genomic_DNA"/>
</dbReference>
<organism evidence="4 5">
    <name type="scientific">Gymnopilus dilepis</name>
    <dbReference type="NCBI Taxonomy" id="231916"/>
    <lineage>
        <taxon>Eukaryota</taxon>
        <taxon>Fungi</taxon>
        <taxon>Dikarya</taxon>
        <taxon>Basidiomycota</taxon>
        <taxon>Agaricomycotina</taxon>
        <taxon>Agaricomycetes</taxon>
        <taxon>Agaricomycetidae</taxon>
        <taxon>Agaricales</taxon>
        <taxon>Agaricineae</taxon>
        <taxon>Hymenogastraceae</taxon>
        <taxon>Gymnopilus</taxon>
    </lineage>
</organism>
<dbReference type="STRING" id="231916.A0A409YJS1"/>
<protein>
    <recommendedName>
        <fullName evidence="3">HRDC domain-containing protein</fullName>
    </recommendedName>
</protein>
<dbReference type="Pfam" id="PF00570">
    <property type="entry name" value="HRDC"/>
    <property type="match status" value="1"/>
</dbReference>
<comment type="caution">
    <text evidence="4">The sequence shown here is derived from an EMBL/GenBank/DDBJ whole genome shotgun (WGS) entry which is preliminary data.</text>
</comment>
<evidence type="ECO:0000313" key="4">
    <source>
        <dbReference type="EMBL" id="PPR03245.1"/>
    </source>
</evidence>
<dbReference type="GO" id="GO:0000176">
    <property type="term" value="C:nuclear exosome (RNase complex)"/>
    <property type="evidence" value="ECO:0007669"/>
    <property type="project" value="TreeGrafter"/>
</dbReference>